<evidence type="ECO:0000313" key="1">
    <source>
        <dbReference type="EMBL" id="NOU85418.1"/>
    </source>
</evidence>
<dbReference type="Proteomes" id="UP000658690">
    <property type="component" value="Unassembled WGS sequence"/>
</dbReference>
<proteinExistence type="predicted"/>
<dbReference type="PANTHER" id="PTHR40616">
    <property type="entry name" value="LINALOOL DEHYDRATASE_ISOMERASE DOMAIN-CONTAINING PROTEIN"/>
    <property type="match status" value="1"/>
</dbReference>
<accession>A0ABX1Z0E0</accession>
<dbReference type="PANTHER" id="PTHR40616:SF1">
    <property type="entry name" value="LINALOOL DEHYDRATASE_ISOMERASE DOMAIN-CONTAINING PROTEIN"/>
    <property type="match status" value="1"/>
</dbReference>
<dbReference type="EMBL" id="WHOC01000028">
    <property type="protein sequence ID" value="NOU85418.1"/>
    <property type="molecule type" value="Genomic_DNA"/>
</dbReference>
<organism evidence="1 2">
    <name type="scientific">Paenibacillus germinis</name>
    <dbReference type="NCBI Taxonomy" id="2654979"/>
    <lineage>
        <taxon>Bacteria</taxon>
        <taxon>Bacillati</taxon>
        <taxon>Bacillota</taxon>
        <taxon>Bacilli</taxon>
        <taxon>Bacillales</taxon>
        <taxon>Paenibacillaceae</taxon>
        <taxon>Paenibacillus</taxon>
    </lineage>
</organism>
<sequence length="569" mass="65424">MSAQSNHNQLLARLSEQDASYDPAVKMQFGPMMKTYHTALKKDSYPYVHETYLSVVYALDLLDSTLPEYTERAAKILSVILQLQDTRQDSPTYGLWPYYYEEPLDQMEAPDWNYADFIGKKLVLVLKHHGDRLSEVLKQGLLEAIGRACQAIMTRDVGPSYTNIAVMGAFVTLVGGEVIGQEKLVQYGRNRLQRLYDYTMRLGTFVEFNSPCYTPITIEELHHIHKETKDPDSIRLTERLQHIAWKMAAERYHPRTKEWAGPHSRSYSPMLNRSSLEYDIIRQVLENDPDPDPQAVRCPEELLPYFSLEEERHLRCPIFDEEETGYQSYATTYMHEDYCLGSFTKDMMWNQRENLIAYVDNHGKAAYVQLRFLKDGKDFSSAVFTGVQDKSDIVFGINMALDFGDWHPALDPVNGVFDAEDIRIRIEIGGYTEGLDYLSGNKQDYDAAVVIGNQTVRVKQLSALSDMGVPRIAITRSEQEGLLGIDYIIYEGLRKEFDFHKWNQAAWVFLFTLSARVEELQSGSEVNNGSLYAWCEKQDRKMSITIPVKPERIGQLFRNNEVSFMAEDV</sequence>
<name>A0ABX1Z0E0_9BACL</name>
<keyword evidence="2" id="KW-1185">Reference proteome</keyword>
<comment type="caution">
    <text evidence="1">The sequence shown here is derived from an EMBL/GenBank/DDBJ whole genome shotgun (WGS) entry which is preliminary data.</text>
</comment>
<dbReference type="RefSeq" id="WP_171688731.1">
    <property type="nucleotide sequence ID" value="NZ_WHOC01000028.1"/>
</dbReference>
<protein>
    <submittedName>
        <fullName evidence="1">Uncharacterized protein</fullName>
    </submittedName>
</protein>
<reference evidence="1 2" key="1">
    <citation type="submission" date="2019-10" db="EMBL/GenBank/DDBJ databases">
        <title>Description of Paenibacillus choica sp. nov.</title>
        <authorList>
            <person name="Carlier A."/>
            <person name="Qi S."/>
        </authorList>
    </citation>
    <scope>NUCLEOTIDE SEQUENCE [LARGE SCALE GENOMIC DNA]</scope>
    <source>
        <strain evidence="1 2">LMG 31460</strain>
    </source>
</reference>
<gene>
    <name evidence="1" type="ORF">GC102_06440</name>
</gene>
<evidence type="ECO:0000313" key="2">
    <source>
        <dbReference type="Proteomes" id="UP000658690"/>
    </source>
</evidence>